<evidence type="ECO:0000313" key="3">
    <source>
        <dbReference type="EMBL" id="MQM13888.1"/>
    </source>
</evidence>
<protein>
    <submittedName>
        <fullName evidence="3">Uncharacterized protein</fullName>
    </submittedName>
</protein>
<feature type="transmembrane region" description="Helical" evidence="2">
    <location>
        <begin position="97"/>
        <end position="117"/>
    </location>
</feature>
<evidence type="ECO:0000256" key="1">
    <source>
        <dbReference type="SAM" id="MobiDB-lite"/>
    </source>
</evidence>
<accession>A0A843X2Z5</accession>
<dbReference type="EMBL" id="NMUH01005868">
    <property type="protein sequence ID" value="MQM13888.1"/>
    <property type="molecule type" value="Genomic_DNA"/>
</dbReference>
<organism evidence="3 4">
    <name type="scientific">Colocasia esculenta</name>
    <name type="common">Wild taro</name>
    <name type="synonym">Arum esculentum</name>
    <dbReference type="NCBI Taxonomy" id="4460"/>
    <lineage>
        <taxon>Eukaryota</taxon>
        <taxon>Viridiplantae</taxon>
        <taxon>Streptophyta</taxon>
        <taxon>Embryophyta</taxon>
        <taxon>Tracheophyta</taxon>
        <taxon>Spermatophyta</taxon>
        <taxon>Magnoliopsida</taxon>
        <taxon>Liliopsida</taxon>
        <taxon>Araceae</taxon>
        <taxon>Aroideae</taxon>
        <taxon>Colocasieae</taxon>
        <taxon>Colocasia</taxon>
    </lineage>
</organism>
<gene>
    <name evidence="3" type="ORF">Taro_046814</name>
</gene>
<feature type="transmembrane region" description="Helical" evidence="2">
    <location>
        <begin position="129"/>
        <end position="150"/>
    </location>
</feature>
<name>A0A843X2Z5_COLES</name>
<sequence>MPVSNADRPLANNSTLLSSLASRNGKDPARPRPSYKNPLPPPPSFLRPCKPRTGEKTVSNKSPEEPPSSFAVTGGGWVGDLVAGRLSPTSAMEMKKVACAVLVAAASATAALASDAVSPAPAPTSGSFAVAPVIGSLVGASVLSFFACYLH</sequence>
<dbReference type="PANTHER" id="PTHR34672">
    <property type="entry name" value="POLLEN-SPECIFIC ARABINOGALACTA PROTEIN BAN102"/>
    <property type="match status" value="1"/>
</dbReference>
<comment type="caution">
    <text evidence="3">The sequence shown here is derived from an EMBL/GenBank/DDBJ whole genome shotgun (WGS) entry which is preliminary data.</text>
</comment>
<keyword evidence="2" id="KW-0812">Transmembrane</keyword>
<dbReference type="InterPro" id="IPR044702">
    <property type="entry name" value="AGP23/40"/>
</dbReference>
<keyword evidence="2" id="KW-0472">Membrane</keyword>
<keyword evidence="2" id="KW-1133">Transmembrane helix</keyword>
<dbReference type="Proteomes" id="UP000652761">
    <property type="component" value="Unassembled WGS sequence"/>
</dbReference>
<dbReference type="AlphaFoldDB" id="A0A843X2Z5"/>
<proteinExistence type="predicted"/>
<keyword evidence="4" id="KW-1185">Reference proteome</keyword>
<dbReference type="PANTHER" id="PTHR34672:SF2">
    <property type="entry name" value="ARABINOGALACTAN PROTEIN 23"/>
    <property type="match status" value="1"/>
</dbReference>
<reference evidence="3" key="1">
    <citation type="submission" date="2017-07" db="EMBL/GenBank/DDBJ databases">
        <title>Taro Niue Genome Assembly and Annotation.</title>
        <authorList>
            <person name="Atibalentja N."/>
            <person name="Keating K."/>
            <person name="Fields C.J."/>
        </authorList>
    </citation>
    <scope>NUCLEOTIDE SEQUENCE</scope>
    <source>
        <strain evidence="3">Niue_2</strain>
        <tissue evidence="3">Leaf</tissue>
    </source>
</reference>
<dbReference type="OrthoDB" id="1658089at2759"/>
<evidence type="ECO:0000256" key="2">
    <source>
        <dbReference type="SAM" id="Phobius"/>
    </source>
</evidence>
<evidence type="ECO:0000313" key="4">
    <source>
        <dbReference type="Proteomes" id="UP000652761"/>
    </source>
</evidence>
<feature type="region of interest" description="Disordered" evidence="1">
    <location>
        <begin position="1"/>
        <end position="75"/>
    </location>
</feature>
<feature type="compositionally biased region" description="Low complexity" evidence="1">
    <location>
        <begin position="10"/>
        <end position="22"/>
    </location>
</feature>